<reference evidence="2 3" key="2">
    <citation type="journal article" date="2013" name="Plant Cell Physiol.">
        <title>Rice Annotation Project Database (RAP-DB): an integrative and interactive database for rice genomics.</title>
        <authorList>
            <person name="Sakai H."/>
            <person name="Lee S.S."/>
            <person name="Tanaka T."/>
            <person name="Numa H."/>
            <person name="Kim J."/>
            <person name="Kawahara Y."/>
            <person name="Wakimoto H."/>
            <person name="Yang C.C."/>
            <person name="Iwamoto M."/>
            <person name="Abe T."/>
            <person name="Yamada Y."/>
            <person name="Muto A."/>
            <person name="Inokuchi H."/>
            <person name="Ikemura T."/>
            <person name="Matsumoto T."/>
            <person name="Sasaki T."/>
            <person name="Itoh T."/>
        </authorList>
    </citation>
    <scope>NUCLEOTIDE SEQUENCE [LARGE SCALE GENOMIC DNA]</scope>
    <source>
        <strain evidence="3">cv. Nipponbare</strain>
    </source>
</reference>
<dbReference type="InParanoid" id="A0A0P0Y7K9"/>
<name>A0A0P0Y7K9_ORYSJ</name>
<gene>
    <name evidence="2" type="ordered locus">Os12g0174901</name>
    <name evidence="2" type="ORF">OSNPB_120174901</name>
</gene>
<feature type="signal peptide" evidence="1">
    <location>
        <begin position="1"/>
        <end position="30"/>
    </location>
</feature>
<reference evidence="3" key="1">
    <citation type="journal article" date="2005" name="Nature">
        <title>The map-based sequence of the rice genome.</title>
        <authorList>
            <consortium name="International rice genome sequencing project (IRGSP)"/>
            <person name="Matsumoto T."/>
            <person name="Wu J."/>
            <person name="Kanamori H."/>
            <person name="Katayose Y."/>
            <person name="Fujisawa M."/>
            <person name="Namiki N."/>
            <person name="Mizuno H."/>
            <person name="Yamamoto K."/>
            <person name="Antonio B.A."/>
            <person name="Baba T."/>
            <person name="Sakata K."/>
            <person name="Nagamura Y."/>
            <person name="Aoki H."/>
            <person name="Arikawa K."/>
            <person name="Arita K."/>
            <person name="Bito T."/>
            <person name="Chiden Y."/>
            <person name="Fujitsuka N."/>
            <person name="Fukunaka R."/>
            <person name="Hamada M."/>
            <person name="Harada C."/>
            <person name="Hayashi A."/>
            <person name="Hijishita S."/>
            <person name="Honda M."/>
            <person name="Hosokawa S."/>
            <person name="Ichikawa Y."/>
            <person name="Idonuma A."/>
            <person name="Iijima M."/>
            <person name="Ikeda M."/>
            <person name="Ikeno M."/>
            <person name="Ito K."/>
            <person name="Ito S."/>
            <person name="Ito T."/>
            <person name="Ito Y."/>
            <person name="Ito Y."/>
            <person name="Iwabuchi A."/>
            <person name="Kamiya K."/>
            <person name="Karasawa W."/>
            <person name="Kurita K."/>
            <person name="Katagiri S."/>
            <person name="Kikuta A."/>
            <person name="Kobayashi H."/>
            <person name="Kobayashi N."/>
            <person name="Machita K."/>
            <person name="Maehara T."/>
            <person name="Masukawa M."/>
            <person name="Mizubayashi T."/>
            <person name="Mukai Y."/>
            <person name="Nagasaki H."/>
            <person name="Nagata Y."/>
            <person name="Naito S."/>
            <person name="Nakashima M."/>
            <person name="Nakama Y."/>
            <person name="Nakamichi Y."/>
            <person name="Nakamura M."/>
            <person name="Meguro A."/>
            <person name="Negishi M."/>
            <person name="Ohta I."/>
            <person name="Ohta T."/>
            <person name="Okamoto M."/>
            <person name="Ono N."/>
            <person name="Saji S."/>
            <person name="Sakaguchi M."/>
            <person name="Sakai K."/>
            <person name="Shibata M."/>
            <person name="Shimokawa T."/>
            <person name="Song J."/>
            <person name="Takazaki Y."/>
            <person name="Terasawa K."/>
            <person name="Tsugane M."/>
            <person name="Tsuji K."/>
            <person name="Ueda S."/>
            <person name="Waki K."/>
            <person name="Yamagata H."/>
            <person name="Yamamoto M."/>
            <person name="Yamamoto S."/>
            <person name="Yamane H."/>
            <person name="Yoshiki S."/>
            <person name="Yoshihara R."/>
            <person name="Yukawa K."/>
            <person name="Zhong H."/>
            <person name="Yano M."/>
            <person name="Yuan Q."/>
            <person name="Ouyang S."/>
            <person name="Liu J."/>
            <person name="Jones K.M."/>
            <person name="Gansberger K."/>
            <person name="Moffat K."/>
            <person name="Hill J."/>
            <person name="Bera J."/>
            <person name="Fadrosh D."/>
            <person name="Jin S."/>
            <person name="Johri S."/>
            <person name="Kim M."/>
            <person name="Overton L."/>
            <person name="Reardon M."/>
            <person name="Tsitrin T."/>
            <person name="Vuong H."/>
            <person name="Weaver B."/>
            <person name="Ciecko A."/>
            <person name="Tallon L."/>
            <person name="Jackson J."/>
            <person name="Pai G."/>
            <person name="Aken S.V."/>
            <person name="Utterback T."/>
            <person name="Reidmuller S."/>
            <person name="Feldblyum T."/>
            <person name="Hsiao J."/>
            <person name="Zismann V."/>
            <person name="Iobst S."/>
            <person name="de Vazeille A.R."/>
            <person name="Buell C.R."/>
            <person name="Ying K."/>
            <person name="Li Y."/>
            <person name="Lu T."/>
            <person name="Huang Y."/>
            <person name="Zhao Q."/>
            <person name="Feng Q."/>
            <person name="Zhang L."/>
            <person name="Zhu J."/>
            <person name="Weng Q."/>
            <person name="Mu J."/>
            <person name="Lu Y."/>
            <person name="Fan D."/>
            <person name="Liu Y."/>
            <person name="Guan J."/>
            <person name="Zhang Y."/>
            <person name="Yu S."/>
            <person name="Liu X."/>
            <person name="Zhang Y."/>
            <person name="Hong G."/>
            <person name="Han B."/>
            <person name="Choisne N."/>
            <person name="Demange N."/>
            <person name="Orjeda G."/>
            <person name="Samain S."/>
            <person name="Cattolico L."/>
            <person name="Pelletier E."/>
            <person name="Couloux A."/>
            <person name="Segurens B."/>
            <person name="Wincker P."/>
            <person name="D'Hont A."/>
            <person name="Scarpelli C."/>
            <person name="Weissenbach J."/>
            <person name="Salanoubat M."/>
            <person name="Quetier F."/>
            <person name="Yu Y."/>
            <person name="Kim H.R."/>
            <person name="Rambo T."/>
            <person name="Currie J."/>
            <person name="Collura K."/>
            <person name="Luo M."/>
            <person name="Yang T."/>
            <person name="Ammiraju J.S.S."/>
            <person name="Engler F."/>
            <person name="Soderlund C."/>
            <person name="Wing R.A."/>
            <person name="Palmer L.E."/>
            <person name="de la Bastide M."/>
            <person name="Spiegel L."/>
            <person name="Nascimento L."/>
            <person name="Zutavern T."/>
            <person name="O'Shaughnessy A."/>
            <person name="Dike S."/>
            <person name="Dedhia N."/>
            <person name="Preston R."/>
            <person name="Balija V."/>
            <person name="McCombie W.R."/>
            <person name="Chow T."/>
            <person name="Chen H."/>
            <person name="Chung M."/>
            <person name="Chen C."/>
            <person name="Shaw J."/>
            <person name="Wu H."/>
            <person name="Hsiao K."/>
            <person name="Chao Y."/>
            <person name="Chu M."/>
            <person name="Cheng C."/>
            <person name="Hour A."/>
            <person name="Lee P."/>
            <person name="Lin S."/>
            <person name="Lin Y."/>
            <person name="Liou J."/>
            <person name="Liu S."/>
            <person name="Hsing Y."/>
            <person name="Raghuvanshi S."/>
            <person name="Mohanty A."/>
            <person name="Bharti A.K."/>
            <person name="Gaur A."/>
            <person name="Gupta V."/>
            <person name="Kumar D."/>
            <person name="Ravi V."/>
            <person name="Vij S."/>
            <person name="Kapur A."/>
            <person name="Khurana P."/>
            <person name="Khurana P."/>
            <person name="Khurana J.P."/>
            <person name="Tyagi A.K."/>
            <person name="Gaikwad K."/>
            <person name="Singh A."/>
            <person name="Dalal V."/>
            <person name="Srivastava S."/>
            <person name="Dixit A."/>
            <person name="Pal A.K."/>
            <person name="Ghazi I.A."/>
            <person name="Yadav M."/>
            <person name="Pandit A."/>
            <person name="Bhargava A."/>
            <person name="Sureshbabu K."/>
            <person name="Batra K."/>
            <person name="Sharma T.R."/>
            <person name="Mohapatra T."/>
            <person name="Singh N.K."/>
            <person name="Messing J."/>
            <person name="Nelson A.B."/>
            <person name="Fuks G."/>
            <person name="Kavchok S."/>
            <person name="Keizer G."/>
            <person name="Linton E."/>
            <person name="Llaca V."/>
            <person name="Song R."/>
            <person name="Tanyolac B."/>
            <person name="Young S."/>
            <person name="Ho-Il K."/>
            <person name="Hahn J.H."/>
            <person name="Sangsakoo G."/>
            <person name="Vanavichit A."/>
            <person name="de Mattos Luiz.A.T."/>
            <person name="Zimmer P.D."/>
            <person name="Malone G."/>
            <person name="Dellagostin O."/>
            <person name="de Oliveira A.C."/>
            <person name="Bevan M."/>
            <person name="Bancroft I."/>
            <person name="Minx P."/>
            <person name="Cordum H."/>
            <person name="Wilson R."/>
            <person name="Cheng Z."/>
            <person name="Jin W."/>
            <person name="Jiang J."/>
            <person name="Leong S.A."/>
            <person name="Iwama H."/>
            <person name="Gojobori T."/>
            <person name="Itoh T."/>
            <person name="Niimura Y."/>
            <person name="Fujii Y."/>
            <person name="Habara T."/>
            <person name="Sakai H."/>
            <person name="Sato Y."/>
            <person name="Wilson G."/>
            <person name="Kumar K."/>
            <person name="McCouch S."/>
            <person name="Juretic N."/>
            <person name="Hoen D."/>
            <person name="Wright S."/>
            <person name="Bruskiewich R."/>
            <person name="Bureau T."/>
            <person name="Miyao A."/>
            <person name="Hirochika H."/>
            <person name="Nishikawa T."/>
            <person name="Kadowaki K."/>
            <person name="Sugiura M."/>
            <person name="Burr B."/>
            <person name="Sasaki T."/>
        </authorList>
    </citation>
    <scope>NUCLEOTIDE SEQUENCE [LARGE SCALE GENOMIC DNA]</scope>
    <source>
        <strain evidence="3">cv. Nipponbare</strain>
    </source>
</reference>
<feature type="chain" id="PRO_5006057436" evidence="1">
    <location>
        <begin position="31"/>
        <end position="107"/>
    </location>
</feature>
<accession>A0A0P0Y7K9</accession>
<evidence type="ECO:0000313" key="2">
    <source>
        <dbReference type="EMBL" id="BAT16097.1"/>
    </source>
</evidence>
<dbReference type="PaxDb" id="39947-A0A0P0Y7K9"/>
<evidence type="ECO:0000256" key="1">
    <source>
        <dbReference type="SAM" id="SignalP"/>
    </source>
</evidence>
<reference evidence="2 3" key="3">
    <citation type="journal article" date="2013" name="Rice">
        <title>Improvement of the Oryza sativa Nipponbare reference genome using next generation sequence and optical map data.</title>
        <authorList>
            <person name="Kawahara Y."/>
            <person name="de la Bastide M."/>
            <person name="Hamilton J.P."/>
            <person name="Kanamori H."/>
            <person name="McCombie W.R."/>
            <person name="Ouyang S."/>
            <person name="Schwartz D.C."/>
            <person name="Tanaka T."/>
            <person name="Wu J."/>
            <person name="Zhou S."/>
            <person name="Childs K.L."/>
            <person name="Davidson R.M."/>
            <person name="Lin H."/>
            <person name="Quesada-Ocampo L."/>
            <person name="Vaillancourt B."/>
            <person name="Sakai H."/>
            <person name="Lee S.S."/>
            <person name="Kim J."/>
            <person name="Numa H."/>
            <person name="Itoh T."/>
            <person name="Buell C.R."/>
            <person name="Matsumoto T."/>
        </authorList>
    </citation>
    <scope>NUCLEOTIDE SEQUENCE [LARGE SCALE GENOMIC DNA]</scope>
    <source>
        <strain evidence="3">cv. Nipponbare</strain>
    </source>
</reference>
<dbReference type="AlphaFoldDB" id="A0A0P0Y7K9"/>
<evidence type="ECO:0000313" key="3">
    <source>
        <dbReference type="Proteomes" id="UP000059680"/>
    </source>
</evidence>
<keyword evidence="1" id="KW-0732">Signal</keyword>
<proteinExistence type="predicted"/>
<keyword evidence="3" id="KW-1185">Reference proteome</keyword>
<dbReference type="Proteomes" id="UP000059680">
    <property type="component" value="Chromosome 12"/>
</dbReference>
<organism evidence="2 3">
    <name type="scientific">Oryza sativa subsp. japonica</name>
    <name type="common">Rice</name>
    <dbReference type="NCBI Taxonomy" id="39947"/>
    <lineage>
        <taxon>Eukaryota</taxon>
        <taxon>Viridiplantae</taxon>
        <taxon>Streptophyta</taxon>
        <taxon>Embryophyta</taxon>
        <taxon>Tracheophyta</taxon>
        <taxon>Spermatophyta</taxon>
        <taxon>Magnoliopsida</taxon>
        <taxon>Liliopsida</taxon>
        <taxon>Poales</taxon>
        <taxon>Poaceae</taxon>
        <taxon>BOP clade</taxon>
        <taxon>Oryzoideae</taxon>
        <taxon>Oryzeae</taxon>
        <taxon>Oryzinae</taxon>
        <taxon>Oryza</taxon>
        <taxon>Oryza sativa</taxon>
    </lineage>
</organism>
<protein>
    <submittedName>
        <fullName evidence="2">Os12g0174901 protein</fullName>
    </submittedName>
</protein>
<sequence>MPLQSGKMMCKQLLAGTVALMLFPWQSSLAISGNAIQQGDQIRPEGTKENPLARSSIGTFSRIQRGREGGEQPNPEEVGALEVGRRPMLTGFVEGEVVQGCIADLQP</sequence>
<dbReference type="EMBL" id="AP014968">
    <property type="protein sequence ID" value="BAT16097.1"/>
    <property type="molecule type" value="Genomic_DNA"/>
</dbReference>